<evidence type="ECO:0000313" key="3">
    <source>
        <dbReference type="Proteomes" id="UP000605846"/>
    </source>
</evidence>
<keyword evidence="3" id="KW-1185">Reference proteome</keyword>
<protein>
    <submittedName>
        <fullName evidence="2">Uncharacterized protein</fullName>
    </submittedName>
</protein>
<feature type="compositionally biased region" description="Polar residues" evidence="1">
    <location>
        <begin position="213"/>
        <end position="233"/>
    </location>
</feature>
<dbReference type="AlphaFoldDB" id="A0A8H7EPF1"/>
<evidence type="ECO:0000313" key="2">
    <source>
        <dbReference type="EMBL" id="KAF7724150.1"/>
    </source>
</evidence>
<feature type="compositionally biased region" description="Basic and acidic residues" evidence="1">
    <location>
        <begin position="310"/>
        <end position="335"/>
    </location>
</feature>
<evidence type="ECO:0000256" key="1">
    <source>
        <dbReference type="SAM" id="MobiDB-lite"/>
    </source>
</evidence>
<dbReference type="Proteomes" id="UP000605846">
    <property type="component" value="Unassembled WGS sequence"/>
</dbReference>
<name>A0A8H7EPF1_9FUNG</name>
<feature type="compositionally biased region" description="Polar residues" evidence="1">
    <location>
        <begin position="188"/>
        <end position="201"/>
    </location>
</feature>
<comment type="caution">
    <text evidence="2">The sequence shown here is derived from an EMBL/GenBank/DDBJ whole genome shotgun (WGS) entry which is preliminary data.</text>
</comment>
<dbReference type="OrthoDB" id="2273669at2759"/>
<proteinExistence type="predicted"/>
<dbReference type="EMBL" id="JABAYA010000128">
    <property type="protein sequence ID" value="KAF7724150.1"/>
    <property type="molecule type" value="Genomic_DNA"/>
</dbReference>
<sequence>MTHTDDSDDDYATIVATSWGDQNAGYHVPNDNVCAWHTLADPDAKIGPGGLGSGNLHRKGRNYIPVNEDIIIKQRTKGQVSKEKMTHALKAAGSHTAPKHPVKPKKVPKKTAFTQKNPFVRPHPAKHEPSNHQMTTLRPPPKNNAWSQALSEEPFWEGQEKPKRSHQASKATTALQSRPEVPQEWEGETTSWNRQNASNYEAITPRNDVKPSYNHSEPSWDNSTSWNEAQSWDNVKPPWNDNKPSWNPDDSFRNNNKSSWEETKLSWDNNKPLKNHDNYSWSDSRATQNSDHSTWIKQKPAFRGKKPAHREKPFWKGKESTEKPPKWRSPSEKKTYGSGTWTGQHDIRDATPKRPQYLQDMDKDESTAPYPSVMDRPRALRPPPGLFKNALAQLGKDSNTFPLSKPPGLSPIPLNLRAQQREQHSKKTAPPGLPHNNPVVITINIEIESDKTVPVEVREHDDPEVLARSFIQEHEISNPEVTNALLDLFRIQKDLAIQKRSNQARTVSSA</sequence>
<accession>A0A8H7EPF1</accession>
<feature type="compositionally biased region" description="Basic residues" evidence="1">
    <location>
        <begin position="300"/>
        <end position="309"/>
    </location>
</feature>
<feature type="region of interest" description="Disordered" evidence="1">
    <location>
        <begin position="91"/>
        <end position="382"/>
    </location>
</feature>
<gene>
    <name evidence="2" type="ORF">EC973_001275</name>
</gene>
<feature type="compositionally biased region" description="Basic residues" evidence="1">
    <location>
        <begin position="97"/>
        <end position="109"/>
    </location>
</feature>
<reference evidence="2" key="1">
    <citation type="submission" date="2020-01" db="EMBL/GenBank/DDBJ databases">
        <title>Genome Sequencing of Three Apophysomyces-Like Fungal Strains Confirms a Novel Fungal Genus in the Mucoromycota with divergent Burkholderia-like Endosymbiotic Bacteria.</title>
        <authorList>
            <person name="Stajich J.E."/>
            <person name="Macias A.M."/>
            <person name="Carter-House D."/>
            <person name="Lovett B."/>
            <person name="Kasson L.R."/>
            <person name="Berry K."/>
            <person name="Grigoriev I."/>
            <person name="Chang Y."/>
            <person name="Spatafora J."/>
            <person name="Kasson M.T."/>
        </authorList>
    </citation>
    <scope>NUCLEOTIDE SEQUENCE</scope>
    <source>
        <strain evidence="2">NRRL A-21654</strain>
    </source>
</reference>
<organism evidence="2 3">
    <name type="scientific">Apophysomyces ossiformis</name>
    <dbReference type="NCBI Taxonomy" id="679940"/>
    <lineage>
        <taxon>Eukaryota</taxon>
        <taxon>Fungi</taxon>
        <taxon>Fungi incertae sedis</taxon>
        <taxon>Mucoromycota</taxon>
        <taxon>Mucoromycotina</taxon>
        <taxon>Mucoromycetes</taxon>
        <taxon>Mucorales</taxon>
        <taxon>Mucorineae</taxon>
        <taxon>Mucoraceae</taxon>
        <taxon>Apophysomyces</taxon>
    </lineage>
</organism>
<feature type="compositionally biased region" description="Polar residues" evidence="1">
    <location>
        <begin position="278"/>
        <end position="296"/>
    </location>
</feature>